<accession>A0A1Y1RVB1</accession>
<feature type="coiled-coil region" evidence="2">
    <location>
        <begin position="212"/>
        <end position="272"/>
    </location>
</feature>
<dbReference type="InterPro" id="IPR011990">
    <property type="entry name" value="TPR-like_helical_dom_sf"/>
</dbReference>
<comment type="caution">
    <text evidence="4">The sequence shown here is derived from an EMBL/GenBank/DDBJ whole genome shotgun (WGS) entry which is preliminary data.</text>
</comment>
<reference evidence="4 5" key="1">
    <citation type="submission" date="2017-03" db="EMBL/GenBank/DDBJ databases">
        <title>Draft Genome sequence of Marispirochaeta sp. strain JC444.</title>
        <authorList>
            <person name="Shivani Y."/>
            <person name="Subhash Y."/>
            <person name="Sasikala C."/>
            <person name="Ramana C."/>
        </authorList>
    </citation>
    <scope>NUCLEOTIDE SEQUENCE [LARGE SCALE GENOMIC DNA]</scope>
    <source>
        <strain evidence="4 5">JC444</strain>
    </source>
</reference>
<keyword evidence="5" id="KW-1185">Reference proteome</keyword>
<dbReference type="EMBL" id="MWQY01000017">
    <property type="protein sequence ID" value="ORC33894.1"/>
    <property type="molecule type" value="Genomic_DNA"/>
</dbReference>
<gene>
    <name evidence="4" type="ORF">B4O97_14630</name>
</gene>
<dbReference type="InterPro" id="IPR019734">
    <property type="entry name" value="TPR_rpt"/>
</dbReference>
<evidence type="ECO:0000313" key="4">
    <source>
        <dbReference type="EMBL" id="ORC33894.1"/>
    </source>
</evidence>
<evidence type="ECO:0000256" key="1">
    <source>
        <dbReference type="PROSITE-ProRule" id="PRU00339"/>
    </source>
</evidence>
<sequence length="321" mass="37306">MGVTEARRNTLFLLFAALVVLSAPDLAAANLPGEVEQGITAYQDGLYTEALRSFRSVLTDSRLEDYQDDAYFWIGKTYLAQGDYDEATRHLEYFLSSFPESPLRPEGLYQKGRLLYLQRDFESAIQILYSFIQDYPRDVYIANAYFWIGESLYSTGHLDEAEEVFRFIDEKYPSSYKIEAARFRLQLIQFKHRENELVKLLKISHEEYLRAVEEFIQREKAYEQALSEYQKRLAVVLSEDFQEELDRLTARVKEQQITISELEEQNRLLRNQAGDTAPVGETSASRISPTDTDVIRELLDMKAEALELKEYYLGLIERSGQ</sequence>
<evidence type="ECO:0000256" key="2">
    <source>
        <dbReference type="SAM" id="Coils"/>
    </source>
</evidence>
<feature type="repeat" description="TPR" evidence="1">
    <location>
        <begin position="68"/>
        <end position="101"/>
    </location>
</feature>
<dbReference type="Pfam" id="PF13432">
    <property type="entry name" value="TPR_16"/>
    <property type="match status" value="1"/>
</dbReference>
<keyword evidence="2" id="KW-0175">Coiled coil</keyword>
<keyword evidence="3" id="KW-0732">Signal</keyword>
<name>A0A1Y1RVB1_9SPIO</name>
<dbReference type="Gene3D" id="1.25.40.10">
    <property type="entry name" value="Tetratricopeptide repeat domain"/>
    <property type="match status" value="2"/>
</dbReference>
<dbReference type="Proteomes" id="UP000192343">
    <property type="component" value="Unassembled WGS sequence"/>
</dbReference>
<dbReference type="STRING" id="1963862.B4O97_14630"/>
<feature type="chain" id="PRO_5012756344" evidence="3">
    <location>
        <begin position="29"/>
        <end position="321"/>
    </location>
</feature>
<evidence type="ECO:0000313" key="5">
    <source>
        <dbReference type="Proteomes" id="UP000192343"/>
    </source>
</evidence>
<proteinExistence type="predicted"/>
<protein>
    <submittedName>
        <fullName evidence="4">Uncharacterized protein</fullName>
    </submittedName>
</protein>
<keyword evidence="1" id="KW-0802">TPR repeat</keyword>
<feature type="signal peptide" evidence="3">
    <location>
        <begin position="1"/>
        <end position="28"/>
    </location>
</feature>
<evidence type="ECO:0000256" key="3">
    <source>
        <dbReference type="SAM" id="SignalP"/>
    </source>
</evidence>
<dbReference type="SUPFAM" id="SSF48452">
    <property type="entry name" value="TPR-like"/>
    <property type="match status" value="1"/>
</dbReference>
<organism evidence="4 5">
    <name type="scientific">Marispirochaeta aestuarii</name>
    <dbReference type="NCBI Taxonomy" id="1963862"/>
    <lineage>
        <taxon>Bacteria</taxon>
        <taxon>Pseudomonadati</taxon>
        <taxon>Spirochaetota</taxon>
        <taxon>Spirochaetia</taxon>
        <taxon>Spirochaetales</taxon>
        <taxon>Spirochaetaceae</taxon>
        <taxon>Marispirochaeta</taxon>
    </lineage>
</organism>
<dbReference type="AlphaFoldDB" id="A0A1Y1RVB1"/>
<dbReference type="Pfam" id="PF13181">
    <property type="entry name" value="TPR_8"/>
    <property type="match status" value="1"/>
</dbReference>
<dbReference type="PROSITE" id="PS50005">
    <property type="entry name" value="TPR"/>
    <property type="match status" value="1"/>
</dbReference>